<name>A0A3G2S6X8_MALR7</name>
<feature type="compositionally biased region" description="Low complexity" evidence="1">
    <location>
        <begin position="147"/>
        <end position="169"/>
    </location>
</feature>
<keyword evidence="3" id="KW-1185">Reference proteome</keyword>
<dbReference type="EMBL" id="CP033152">
    <property type="protein sequence ID" value="AYO43911.1"/>
    <property type="molecule type" value="Genomic_DNA"/>
</dbReference>
<reference evidence="2 3" key="1">
    <citation type="submission" date="2018-10" db="EMBL/GenBank/DDBJ databases">
        <title>Complete genome sequence of Malassezia restricta CBS 7877.</title>
        <authorList>
            <person name="Morand S.C."/>
            <person name="Bertignac M."/>
            <person name="Iltis A."/>
            <person name="Kolder I."/>
            <person name="Pirovano W."/>
            <person name="Jourdain R."/>
            <person name="Clavaud C."/>
        </authorList>
    </citation>
    <scope>NUCLEOTIDE SEQUENCE [LARGE SCALE GENOMIC DNA]</scope>
    <source>
        <strain evidence="2 3">CBS 7877</strain>
    </source>
</reference>
<evidence type="ECO:0000313" key="3">
    <source>
        <dbReference type="Proteomes" id="UP000269793"/>
    </source>
</evidence>
<feature type="region of interest" description="Disordered" evidence="1">
    <location>
        <begin position="125"/>
        <end position="169"/>
    </location>
</feature>
<evidence type="ECO:0000256" key="1">
    <source>
        <dbReference type="SAM" id="MobiDB-lite"/>
    </source>
</evidence>
<protein>
    <recommendedName>
        <fullName evidence="4">COP9 signalosome complex subunit 7a</fullName>
    </recommendedName>
</protein>
<gene>
    <name evidence="2" type="ORF">DNF11_2961</name>
</gene>
<proteinExistence type="predicted"/>
<accession>A0A3G2S6X8</accession>
<sequence>MSDRAEQRRTIVSLATRPVSFQVLGEALGMAPDADALLDLVIEVLALGMVRGRIDGVRGYLDVVSCISEPQDVDALATALHAWRRDAYAALNDLDTQLAEHRGYVRSLPSREVFLEALTPQRLGKRARCSSRSHEDESLAASSGPMPHARSYPASSSHAAPAPSDPHGS</sequence>
<dbReference type="Proteomes" id="UP000269793">
    <property type="component" value="Chromosome V"/>
</dbReference>
<evidence type="ECO:0008006" key="4">
    <source>
        <dbReference type="Google" id="ProtNLM"/>
    </source>
</evidence>
<evidence type="ECO:0000313" key="2">
    <source>
        <dbReference type="EMBL" id="AYO43911.1"/>
    </source>
</evidence>
<dbReference type="VEuPathDB" id="FungiDB:DNF11_2961"/>
<organism evidence="2 3">
    <name type="scientific">Malassezia restricta (strain ATCC 96810 / NBRC 103918 / CBS 7877)</name>
    <name type="common">Seborrheic dermatitis infection agent</name>
    <dbReference type="NCBI Taxonomy" id="425264"/>
    <lineage>
        <taxon>Eukaryota</taxon>
        <taxon>Fungi</taxon>
        <taxon>Dikarya</taxon>
        <taxon>Basidiomycota</taxon>
        <taxon>Ustilaginomycotina</taxon>
        <taxon>Malasseziomycetes</taxon>
        <taxon>Malasseziales</taxon>
        <taxon>Malasseziaceae</taxon>
        <taxon>Malassezia</taxon>
    </lineage>
</organism>
<dbReference type="AlphaFoldDB" id="A0A3G2S6X8"/>
<dbReference type="OrthoDB" id="10326432at2759"/>